<feature type="compositionally biased region" description="Low complexity" evidence="1">
    <location>
        <begin position="242"/>
        <end position="255"/>
    </location>
</feature>
<organism evidence="2">
    <name type="scientific">Cladocopium goreaui</name>
    <dbReference type="NCBI Taxonomy" id="2562237"/>
    <lineage>
        <taxon>Eukaryota</taxon>
        <taxon>Sar</taxon>
        <taxon>Alveolata</taxon>
        <taxon>Dinophyceae</taxon>
        <taxon>Suessiales</taxon>
        <taxon>Symbiodiniaceae</taxon>
        <taxon>Cladocopium</taxon>
    </lineage>
</organism>
<feature type="region of interest" description="Disordered" evidence="1">
    <location>
        <begin position="372"/>
        <end position="391"/>
    </location>
</feature>
<evidence type="ECO:0000313" key="2">
    <source>
        <dbReference type="EMBL" id="CAI4005115.1"/>
    </source>
</evidence>
<sequence>MEEALNAGTRRRALAVMATPIPMKRPLHKSPGAVASVSGSTVTPDPKRHMSESGSEAKTEASSSSSKPADAAMAPVELFPADTEVGDTLVLEDSQVNAPEEGWGRNCSVSAVHHPTVPPLPKMPSKEMANDDALALACTPEVQAALMQLASNPLLAENPQCLGEFLERIVAGAAKRSINPGAEAASPQATKRPLEDGKGDITPRDDVQPYKSFWAKFKRPSTPTPEKSGTEVGGAEVKVTTEEALATVPAPATTEAVREPNEASRAASAPDAVPADTPQKHAVVEVVEASPTPAKEVPDNQLGDSQLYPEGPRSTPPSPAPLEADTKDVKAHGVHQAGGDKPPVEGGSEKPKSLPPFSQDGFSEEFKAEMDKMFGPGDEDGTSKTFTPKPEDVRACLQRKTTVDLAPPTQTGHTRVLMSLAGVLQPVWVPMSEDAARRSGLQLADKATDVPIGEPPLMSPATKTATATEEPTQSSTPAAEPTPKTTPAQEAPPNTSNQAGAGEDAGDKDADAAKNAVKNGYMRFFRSVN</sequence>
<dbReference type="EMBL" id="CAMXCT030003561">
    <property type="protein sequence ID" value="CAL4792427.1"/>
    <property type="molecule type" value="Genomic_DNA"/>
</dbReference>
<reference evidence="2" key="1">
    <citation type="submission" date="2022-10" db="EMBL/GenBank/DDBJ databases">
        <authorList>
            <person name="Chen Y."/>
            <person name="Dougan E. K."/>
            <person name="Chan C."/>
            <person name="Rhodes N."/>
            <person name="Thang M."/>
        </authorList>
    </citation>
    <scope>NUCLEOTIDE SEQUENCE</scope>
</reference>
<comment type="caution">
    <text evidence="2">The sequence shown here is derived from an EMBL/GenBank/DDBJ whole genome shotgun (WGS) entry which is preliminary data.</text>
</comment>
<evidence type="ECO:0000313" key="4">
    <source>
        <dbReference type="Proteomes" id="UP001152797"/>
    </source>
</evidence>
<protein>
    <submittedName>
        <fullName evidence="2">Uncharacterized protein</fullName>
    </submittedName>
</protein>
<gene>
    <name evidence="2" type="ORF">C1SCF055_LOCUS30868</name>
</gene>
<evidence type="ECO:0000313" key="3">
    <source>
        <dbReference type="EMBL" id="CAL1158490.1"/>
    </source>
</evidence>
<proteinExistence type="predicted"/>
<dbReference type="EMBL" id="CAMXCT010003561">
    <property type="protein sequence ID" value="CAI4005115.1"/>
    <property type="molecule type" value="Genomic_DNA"/>
</dbReference>
<dbReference type="Proteomes" id="UP001152797">
    <property type="component" value="Unassembled WGS sequence"/>
</dbReference>
<dbReference type="EMBL" id="CAMXCT020003561">
    <property type="protein sequence ID" value="CAL1158490.1"/>
    <property type="molecule type" value="Genomic_DNA"/>
</dbReference>
<name>A0A9P1D8E7_9DINO</name>
<feature type="non-terminal residue" evidence="2">
    <location>
        <position position="529"/>
    </location>
</feature>
<feature type="compositionally biased region" description="Basic and acidic residues" evidence="1">
    <location>
        <begin position="192"/>
        <end position="208"/>
    </location>
</feature>
<accession>A0A9P1D8E7</accession>
<feature type="region of interest" description="Disordered" evidence="1">
    <location>
        <begin position="179"/>
        <end position="365"/>
    </location>
</feature>
<evidence type="ECO:0000256" key="1">
    <source>
        <dbReference type="SAM" id="MobiDB-lite"/>
    </source>
</evidence>
<feature type="region of interest" description="Disordered" evidence="1">
    <location>
        <begin position="17"/>
        <end position="71"/>
    </location>
</feature>
<feature type="compositionally biased region" description="Basic and acidic residues" evidence="1">
    <location>
        <begin position="45"/>
        <end position="59"/>
    </location>
</feature>
<feature type="region of interest" description="Disordered" evidence="1">
    <location>
        <begin position="440"/>
        <end position="514"/>
    </location>
</feature>
<reference evidence="3" key="2">
    <citation type="submission" date="2024-04" db="EMBL/GenBank/DDBJ databases">
        <authorList>
            <person name="Chen Y."/>
            <person name="Shah S."/>
            <person name="Dougan E. K."/>
            <person name="Thang M."/>
            <person name="Chan C."/>
        </authorList>
    </citation>
    <scope>NUCLEOTIDE SEQUENCE [LARGE SCALE GENOMIC DNA]</scope>
</reference>
<feature type="compositionally biased region" description="Low complexity" evidence="1">
    <location>
        <begin position="460"/>
        <end position="493"/>
    </location>
</feature>
<keyword evidence="4" id="KW-1185">Reference proteome</keyword>
<feature type="compositionally biased region" description="Low complexity" evidence="1">
    <location>
        <begin position="60"/>
        <end position="71"/>
    </location>
</feature>
<dbReference type="AlphaFoldDB" id="A0A9P1D8E7"/>